<evidence type="ECO:0000256" key="4">
    <source>
        <dbReference type="ARBA" id="ARBA00022679"/>
    </source>
</evidence>
<dbReference type="GO" id="GO:0016301">
    <property type="term" value="F:kinase activity"/>
    <property type="evidence" value="ECO:0007669"/>
    <property type="project" value="UniProtKB-KW"/>
</dbReference>
<evidence type="ECO:0000256" key="1">
    <source>
        <dbReference type="ARBA" id="ARBA00022448"/>
    </source>
</evidence>
<dbReference type="InterPro" id="IPR003353">
    <property type="entry name" value="PTS_IIB_fruc"/>
</dbReference>
<dbReference type="PANTHER" id="PTHR30505:SF0">
    <property type="entry name" value="FRUCTOSE-LIKE PTS SYSTEM EIIBC COMPONENT-RELATED"/>
    <property type="match status" value="1"/>
</dbReference>
<evidence type="ECO:0000259" key="7">
    <source>
        <dbReference type="PROSITE" id="PS51099"/>
    </source>
</evidence>
<dbReference type="SUPFAM" id="SSF52794">
    <property type="entry name" value="PTS system IIB component-like"/>
    <property type="match status" value="1"/>
</dbReference>
<evidence type="ECO:0000256" key="3">
    <source>
        <dbReference type="ARBA" id="ARBA00022597"/>
    </source>
</evidence>
<keyword evidence="2" id="KW-0597">Phosphoprotein</keyword>
<dbReference type="PROSITE" id="PS51099">
    <property type="entry name" value="PTS_EIIB_TYPE_2"/>
    <property type="match status" value="1"/>
</dbReference>
<dbReference type="InterPro" id="IPR003501">
    <property type="entry name" value="PTS_EIIB_2/3"/>
</dbReference>
<protein>
    <submittedName>
        <fullName evidence="8">PTS fructose transporter subunit IIB</fullName>
        <ecNumber evidence="8">2.7.1.202</ecNumber>
    </submittedName>
</protein>
<dbReference type="RefSeq" id="WP_353949022.1">
    <property type="nucleotide sequence ID" value="NZ_CP159510.1"/>
</dbReference>
<dbReference type="EC" id="2.7.1.202" evidence="8"/>
<evidence type="ECO:0000256" key="5">
    <source>
        <dbReference type="ARBA" id="ARBA00022683"/>
    </source>
</evidence>
<feature type="domain" description="PTS EIIB type-2" evidence="7">
    <location>
        <begin position="1"/>
        <end position="99"/>
    </location>
</feature>
<keyword evidence="4 8" id="KW-0808">Transferase</keyword>
<organism evidence="8">
    <name type="scientific">Sporolactobacillus sp. Y61</name>
    <dbReference type="NCBI Taxonomy" id="3160863"/>
    <lineage>
        <taxon>Bacteria</taxon>
        <taxon>Bacillati</taxon>
        <taxon>Bacillota</taxon>
        <taxon>Bacilli</taxon>
        <taxon>Bacillales</taxon>
        <taxon>Sporolactobacillaceae</taxon>
        <taxon>Sporolactobacillus</taxon>
    </lineage>
</organism>
<dbReference type="AlphaFoldDB" id="A0AAU8IHV9"/>
<keyword evidence="6" id="KW-0418">Kinase</keyword>
<dbReference type="Pfam" id="PF02302">
    <property type="entry name" value="PTS_IIB"/>
    <property type="match status" value="1"/>
</dbReference>
<sequence length="101" mass="10702">MKIVGITACTAGIAHTYMAQSALQDAAKKKGYECKIETQGAMGAENELSADDISTADVVIIGADIEIEGRERFEGKSVYETSVSSCVTDPQKVLTEAIKSI</sequence>
<reference evidence="8" key="1">
    <citation type="submission" date="2024-06" db="EMBL/GenBank/DDBJ databases">
        <authorList>
            <person name="Fan A."/>
            <person name="Zhang F.Y."/>
            <person name="Zhang L."/>
        </authorList>
    </citation>
    <scope>NUCLEOTIDE SEQUENCE</scope>
    <source>
        <strain evidence="8">Y61</strain>
    </source>
</reference>
<dbReference type="CDD" id="cd05569">
    <property type="entry name" value="PTS_IIB_fructose"/>
    <property type="match status" value="1"/>
</dbReference>
<name>A0AAU8IHV9_9BACL</name>
<evidence type="ECO:0000313" key="8">
    <source>
        <dbReference type="EMBL" id="XCJ17937.1"/>
    </source>
</evidence>
<dbReference type="NCBIfam" id="TIGR00829">
    <property type="entry name" value="FRU"/>
    <property type="match status" value="1"/>
</dbReference>
<dbReference type="PANTHER" id="PTHR30505">
    <property type="entry name" value="FRUCTOSE-LIKE PERMEASE"/>
    <property type="match status" value="1"/>
</dbReference>
<dbReference type="InterPro" id="IPR050864">
    <property type="entry name" value="Bacterial_PTS_Sugar_Transport"/>
</dbReference>
<accession>A0AAU8IHV9</accession>
<proteinExistence type="predicted"/>
<dbReference type="InterPro" id="IPR036095">
    <property type="entry name" value="PTS_EIIB-like_sf"/>
</dbReference>
<keyword evidence="3" id="KW-0762">Sugar transport</keyword>
<dbReference type="Gene3D" id="3.40.50.2300">
    <property type="match status" value="1"/>
</dbReference>
<dbReference type="InterPro" id="IPR013011">
    <property type="entry name" value="PTS_EIIB_2"/>
</dbReference>
<dbReference type="GO" id="GO:0090563">
    <property type="term" value="F:protein-phosphocysteine-sugar phosphotransferase activity"/>
    <property type="evidence" value="ECO:0007669"/>
    <property type="project" value="TreeGrafter"/>
</dbReference>
<keyword evidence="5" id="KW-0598">Phosphotransferase system</keyword>
<gene>
    <name evidence="8" type="ORF">ABNN70_05580</name>
</gene>
<dbReference type="GO" id="GO:0009401">
    <property type="term" value="P:phosphoenolpyruvate-dependent sugar phosphotransferase system"/>
    <property type="evidence" value="ECO:0007669"/>
    <property type="project" value="UniProtKB-KW"/>
</dbReference>
<dbReference type="GO" id="GO:0005886">
    <property type="term" value="C:plasma membrane"/>
    <property type="evidence" value="ECO:0007669"/>
    <property type="project" value="TreeGrafter"/>
</dbReference>
<keyword evidence="1" id="KW-0813">Transport</keyword>
<dbReference type="EMBL" id="CP159510">
    <property type="protein sequence ID" value="XCJ17937.1"/>
    <property type="molecule type" value="Genomic_DNA"/>
</dbReference>
<evidence type="ECO:0000256" key="2">
    <source>
        <dbReference type="ARBA" id="ARBA00022553"/>
    </source>
</evidence>
<dbReference type="GO" id="GO:0022877">
    <property type="term" value="F:protein-N(PI)-phosphohistidine-fructose phosphotransferase system transporter activity"/>
    <property type="evidence" value="ECO:0007669"/>
    <property type="project" value="InterPro"/>
</dbReference>
<evidence type="ECO:0000256" key="6">
    <source>
        <dbReference type="ARBA" id="ARBA00022777"/>
    </source>
</evidence>
<dbReference type="FunFam" id="3.40.50.2300:FF:000014">
    <property type="entry name" value="PTS system fructose-like transporter subunit IIB"/>
    <property type="match status" value="1"/>
</dbReference>